<accession>A0A2W4RU31</accession>
<dbReference type="InterPro" id="IPR044878">
    <property type="entry name" value="UbiA_sf"/>
</dbReference>
<dbReference type="PIRSF" id="PIRSF005355">
    <property type="entry name" value="UBIAD1"/>
    <property type="match status" value="1"/>
</dbReference>
<feature type="transmembrane region" description="Helical" evidence="9">
    <location>
        <begin position="172"/>
        <end position="191"/>
    </location>
</feature>
<dbReference type="PANTHER" id="PTHR13929">
    <property type="entry name" value="1,4-DIHYDROXY-2-NAPHTHOATE OCTAPRENYLTRANSFERASE"/>
    <property type="match status" value="1"/>
</dbReference>
<evidence type="ECO:0000256" key="8">
    <source>
        <dbReference type="ARBA" id="ARBA00023136"/>
    </source>
</evidence>
<evidence type="ECO:0000256" key="9">
    <source>
        <dbReference type="SAM" id="Phobius"/>
    </source>
</evidence>
<dbReference type="UniPathway" id="UPA00079"/>
<evidence type="ECO:0008006" key="12">
    <source>
        <dbReference type="Google" id="ProtNLM"/>
    </source>
</evidence>
<feature type="transmembrane region" description="Helical" evidence="9">
    <location>
        <begin position="40"/>
        <end position="62"/>
    </location>
</feature>
<evidence type="ECO:0000313" key="11">
    <source>
        <dbReference type="Proteomes" id="UP000249396"/>
    </source>
</evidence>
<dbReference type="GO" id="GO:0016020">
    <property type="term" value="C:membrane"/>
    <property type="evidence" value="ECO:0007669"/>
    <property type="project" value="UniProtKB-SubCell"/>
</dbReference>
<dbReference type="InterPro" id="IPR000537">
    <property type="entry name" value="UbiA_prenyltransferase"/>
</dbReference>
<evidence type="ECO:0000256" key="2">
    <source>
        <dbReference type="ARBA" id="ARBA00004863"/>
    </source>
</evidence>
<comment type="subcellular location">
    <subcellularLocation>
        <location evidence="1">Membrane</location>
        <topology evidence="1">Multi-pass membrane protein</topology>
    </subcellularLocation>
</comment>
<feature type="transmembrane region" description="Helical" evidence="9">
    <location>
        <begin position="112"/>
        <end position="133"/>
    </location>
</feature>
<evidence type="ECO:0000256" key="1">
    <source>
        <dbReference type="ARBA" id="ARBA00004141"/>
    </source>
</evidence>
<keyword evidence="6 9" id="KW-0812">Transmembrane</keyword>
<dbReference type="Pfam" id="PF01040">
    <property type="entry name" value="UbiA"/>
    <property type="match status" value="1"/>
</dbReference>
<evidence type="ECO:0000256" key="5">
    <source>
        <dbReference type="ARBA" id="ARBA00022679"/>
    </source>
</evidence>
<dbReference type="CDD" id="cd13962">
    <property type="entry name" value="PT_UbiA_UBIAD1"/>
    <property type="match status" value="1"/>
</dbReference>
<keyword evidence="4" id="KW-1003">Cell membrane</keyword>
<keyword evidence="3" id="KW-0474">Menaquinone biosynthesis</keyword>
<comment type="pathway">
    <text evidence="2">Quinol/quinone metabolism; menaquinone biosynthesis.</text>
</comment>
<evidence type="ECO:0000256" key="4">
    <source>
        <dbReference type="ARBA" id="ARBA00022475"/>
    </source>
</evidence>
<dbReference type="EMBL" id="QJPH01000142">
    <property type="protein sequence ID" value="PZN84869.1"/>
    <property type="molecule type" value="Genomic_DNA"/>
</dbReference>
<feature type="transmembrane region" description="Helical" evidence="9">
    <location>
        <begin position="219"/>
        <end position="240"/>
    </location>
</feature>
<dbReference type="Proteomes" id="UP000249396">
    <property type="component" value="Unassembled WGS sequence"/>
</dbReference>
<evidence type="ECO:0000313" key="10">
    <source>
        <dbReference type="EMBL" id="PZN84869.1"/>
    </source>
</evidence>
<dbReference type="GO" id="GO:0004659">
    <property type="term" value="F:prenyltransferase activity"/>
    <property type="evidence" value="ECO:0007669"/>
    <property type="project" value="InterPro"/>
</dbReference>
<reference evidence="10 11" key="1">
    <citation type="journal article" date="2018" name="Aquat. Microb. Ecol.">
        <title>Gammaproteobacterial methanotrophs dominate.</title>
        <authorList>
            <person name="Rissanen A.J."/>
            <person name="Saarenheimo J."/>
            <person name="Tiirola M."/>
            <person name="Peura S."/>
            <person name="Aalto S.L."/>
            <person name="Karvinen A."/>
            <person name="Nykanen H."/>
        </authorList>
    </citation>
    <scope>NUCLEOTIDE SEQUENCE [LARGE SCALE GENOMIC DNA]</scope>
    <source>
        <strain evidence="10">AMbin10</strain>
    </source>
</reference>
<sequence>MPSLKTLFLETRPQYLLLSILLVVLGAGIADYYGSVAWDRFGLCLAGLILLHISTNVLNDYFDYSSGIDLSTQRTPFNGGSGLLNQGLLTPGQALLFGLSSFVLAIPIGGYLVAQIGWTLLPLFLLGAVFVMFNSSHITRLGYGLGELCAGLGLGALPVFGTAWIIHGQPEGYFLFASVPSGLWVANLLFLNEFPDEQPDRIGGRKTLVIELGFRKAHWLYCGLSALSFLWIAGCVMTGAMPLQCLLAFLSLPFAVRAVSLSRLADFGGNFTLAQAANVGLVLSGHFLLAAGYFFAA</sequence>
<evidence type="ECO:0000256" key="7">
    <source>
        <dbReference type="ARBA" id="ARBA00022989"/>
    </source>
</evidence>
<organism evidence="10 11">
    <name type="scientific">Candidatus Methylumidiphilus alinenensis</name>
    <dbReference type="NCBI Taxonomy" id="2202197"/>
    <lineage>
        <taxon>Bacteria</taxon>
        <taxon>Pseudomonadati</taxon>
        <taxon>Pseudomonadota</taxon>
        <taxon>Gammaproteobacteria</taxon>
        <taxon>Methylococcales</taxon>
        <taxon>Candidatus Methylumidiphilus</taxon>
    </lineage>
</organism>
<gene>
    <name evidence="10" type="ORF">DM484_02045</name>
</gene>
<evidence type="ECO:0000256" key="6">
    <source>
        <dbReference type="ARBA" id="ARBA00022692"/>
    </source>
</evidence>
<keyword evidence="7 9" id="KW-1133">Transmembrane helix</keyword>
<name>A0A2W4RU31_9GAMM</name>
<dbReference type="Gene3D" id="1.10.357.140">
    <property type="entry name" value="UbiA prenyltransferase"/>
    <property type="match status" value="1"/>
</dbReference>
<feature type="transmembrane region" description="Helical" evidence="9">
    <location>
        <begin position="145"/>
        <end position="166"/>
    </location>
</feature>
<evidence type="ECO:0000256" key="3">
    <source>
        <dbReference type="ARBA" id="ARBA00022428"/>
    </source>
</evidence>
<dbReference type="AlphaFoldDB" id="A0A2W4RU31"/>
<feature type="transmembrane region" description="Helical" evidence="9">
    <location>
        <begin position="15"/>
        <end position="34"/>
    </location>
</feature>
<keyword evidence="5" id="KW-0808">Transferase</keyword>
<dbReference type="GO" id="GO:0009234">
    <property type="term" value="P:menaquinone biosynthetic process"/>
    <property type="evidence" value="ECO:0007669"/>
    <property type="project" value="UniProtKB-UniPathway"/>
</dbReference>
<dbReference type="PANTHER" id="PTHR13929:SF0">
    <property type="entry name" value="UBIA PRENYLTRANSFERASE DOMAIN-CONTAINING PROTEIN 1"/>
    <property type="match status" value="1"/>
</dbReference>
<dbReference type="InterPro" id="IPR026046">
    <property type="entry name" value="UBIAD1"/>
</dbReference>
<proteinExistence type="predicted"/>
<keyword evidence="8 9" id="KW-0472">Membrane</keyword>
<comment type="caution">
    <text evidence="10">The sequence shown here is derived from an EMBL/GenBank/DDBJ whole genome shotgun (WGS) entry which is preliminary data.</text>
</comment>
<dbReference type="GO" id="GO:0042371">
    <property type="term" value="P:vitamin K biosynthetic process"/>
    <property type="evidence" value="ECO:0007669"/>
    <property type="project" value="TreeGrafter"/>
</dbReference>
<protein>
    <recommendedName>
        <fullName evidence="12">Prenyltransferase</fullName>
    </recommendedName>
</protein>
<feature type="transmembrane region" description="Helical" evidence="9">
    <location>
        <begin position="276"/>
        <end position="296"/>
    </location>
</feature>